<dbReference type="InterPro" id="IPR013525">
    <property type="entry name" value="ABC2_TM"/>
</dbReference>
<dbReference type="InterPro" id="IPR047817">
    <property type="entry name" value="ABC2_TM_bact-type"/>
</dbReference>
<dbReference type="PANTHER" id="PTHR43027:SF2">
    <property type="entry name" value="TRANSPORT PERMEASE PROTEIN"/>
    <property type="match status" value="1"/>
</dbReference>
<evidence type="ECO:0000256" key="1">
    <source>
        <dbReference type="ARBA" id="ARBA00004141"/>
    </source>
</evidence>
<comment type="subcellular location">
    <subcellularLocation>
        <location evidence="5">Cell inner membrane</location>
        <topology evidence="5">Multi-pass membrane protein</topology>
    </subcellularLocation>
    <subcellularLocation>
        <location evidence="1">Membrane</location>
        <topology evidence="1">Multi-pass membrane protein</topology>
    </subcellularLocation>
</comment>
<keyword evidence="5" id="KW-1003">Cell membrane</keyword>
<dbReference type="Pfam" id="PF01061">
    <property type="entry name" value="ABC2_membrane"/>
    <property type="match status" value="1"/>
</dbReference>
<dbReference type="InterPro" id="IPR052902">
    <property type="entry name" value="ABC-2_transporter"/>
</dbReference>
<feature type="transmembrane region" description="Helical" evidence="5">
    <location>
        <begin position="317"/>
        <end position="335"/>
    </location>
</feature>
<evidence type="ECO:0000313" key="7">
    <source>
        <dbReference type="EMBL" id="MDP1520011.1"/>
    </source>
</evidence>
<comment type="similarity">
    <text evidence="5">Belongs to the ABC-2 integral membrane protein family.</text>
</comment>
<reference evidence="7" key="1">
    <citation type="journal article" date="2010" name="Int. J. Syst. Evol. Microbiol.">
        <title>Porticoccus litoralis gen. nov., sp. nov., a gammaproteobacterium isolated from the Yellow Sea.</title>
        <authorList>
            <person name="Oh H.M."/>
            <person name="Kim H."/>
            <person name="Kim K.M."/>
            <person name="Min G.S."/>
            <person name="Cho J.C."/>
        </authorList>
    </citation>
    <scope>NUCLEOTIDE SEQUENCE</scope>
    <source>
        <strain evidence="7">DSM 25064</strain>
    </source>
</reference>
<name>A0AAW8AZJ1_9GAMM</name>
<dbReference type="AlphaFoldDB" id="A0AAW8AZJ1"/>
<keyword evidence="2 5" id="KW-0812">Transmembrane</keyword>
<dbReference type="GO" id="GO:0005886">
    <property type="term" value="C:plasma membrane"/>
    <property type="evidence" value="ECO:0007669"/>
    <property type="project" value="UniProtKB-SubCell"/>
</dbReference>
<gene>
    <name evidence="7" type="ORF">Q8A57_03425</name>
</gene>
<evidence type="ECO:0000259" key="6">
    <source>
        <dbReference type="PROSITE" id="PS51012"/>
    </source>
</evidence>
<feature type="domain" description="ABC transmembrane type-2" evidence="6">
    <location>
        <begin position="113"/>
        <end position="338"/>
    </location>
</feature>
<protein>
    <recommendedName>
        <fullName evidence="5">Transport permease protein</fullName>
    </recommendedName>
</protein>
<feature type="transmembrane region" description="Helical" evidence="5">
    <location>
        <begin position="146"/>
        <end position="169"/>
    </location>
</feature>
<feature type="transmembrane region" description="Helical" evidence="5">
    <location>
        <begin position="199"/>
        <end position="219"/>
    </location>
</feature>
<feature type="transmembrane region" description="Helical" evidence="5">
    <location>
        <begin position="21"/>
        <end position="40"/>
    </location>
</feature>
<accession>A0AAW8AZJ1</accession>
<evidence type="ECO:0000256" key="2">
    <source>
        <dbReference type="ARBA" id="ARBA00022692"/>
    </source>
</evidence>
<keyword evidence="4 5" id="KW-0472">Membrane</keyword>
<reference evidence="7" key="2">
    <citation type="submission" date="2023-08" db="EMBL/GenBank/DDBJ databases">
        <authorList>
            <person name="Luo J."/>
        </authorList>
    </citation>
    <scope>NUCLEOTIDE SEQUENCE</scope>
    <source>
        <strain evidence="7">DSM 25064</strain>
    </source>
</reference>
<dbReference type="GO" id="GO:0140359">
    <property type="term" value="F:ABC-type transporter activity"/>
    <property type="evidence" value="ECO:0007669"/>
    <property type="project" value="InterPro"/>
</dbReference>
<dbReference type="PANTHER" id="PTHR43027">
    <property type="entry name" value="DOXORUBICIN RESISTANCE ABC TRANSPORTER PERMEASE PROTEIN DRRC-RELATED"/>
    <property type="match status" value="1"/>
</dbReference>
<dbReference type="PROSITE" id="PS51012">
    <property type="entry name" value="ABC_TM2"/>
    <property type="match status" value="1"/>
</dbReference>
<evidence type="ECO:0000256" key="4">
    <source>
        <dbReference type="ARBA" id="ARBA00023136"/>
    </source>
</evidence>
<feature type="transmembrane region" description="Helical" evidence="5">
    <location>
        <begin position="259"/>
        <end position="277"/>
    </location>
</feature>
<comment type="caution">
    <text evidence="7">The sequence shown here is derived from an EMBL/GenBank/DDBJ whole genome shotgun (WGS) entry which is preliminary data.</text>
</comment>
<keyword evidence="5" id="KW-0813">Transport</keyword>
<sequence length="339" mass="38506">MRRILALWAARNREYYRDKGSLFWSFVATPMIVIVLAIAFSSSNDHLFKAGLLLDTPDINRDTLPFAKEPAIDWVEYQDLDTALRRIQFHQLDILITTSSPRRYWINPESAKGRILEALLRNDGQADTSIWQGQEIFGEKIRYIDWVIPGVLAMNMMFSGLWGIGYVIVRYRKNGVLKRLQATPLKAWEFLFSQALSRLGIMLAVTIIVFTICNLFIGFRMVGSYLLLLLIAVVGNLSIISISLLMASRTASEELANGLLNLISFPMLLLSELWFSLDDAPEWLQDLSQLLPLTHLVKAARGVMLEGDGILQVSPQLLILVLMTVTCLTLAGWLFRWRD</sequence>
<dbReference type="Proteomes" id="UP001178354">
    <property type="component" value="Unassembled WGS sequence"/>
</dbReference>
<evidence type="ECO:0000313" key="8">
    <source>
        <dbReference type="Proteomes" id="UP001178354"/>
    </source>
</evidence>
<dbReference type="EMBL" id="JAUUUU010000001">
    <property type="protein sequence ID" value="MDP1520011.1"/>
    <property type="molecule type" value="Genomic_DNA"/>
</dbReference>
<keyword evidence="8" id="KW-1185">Reference proteome</keyword>
<proteinExistence type="inferred from homology"/>
<evidence type="ECO:0000256" key="5">
    <source>
        <dbReference type="RuleBase" id="RU361157"/>
    </source>
</evidence>
<organism evidence="7 8">
    <name type="scientific">Porticoccus litoralis</name>
    <dbReference type="NCBI Taxonomy" id="434086"/>
    <lineage>
        <taxon>Bacteria</taxon>
        <taxon>Pseudomonadati</taxon>
        <taxon>Pseudomonadota</taxon>
        <taxon>Gammaproteobacteria</taxon>
        <taxon>Cellvibrionales</taxon>
        <taxon>Porticoccaceae</taxon>
        <taxon>Porticoccus</taxon>
    </lineage>
</organism>
<evidence type="ECO:0000256" key="3">
    <source>
        <dbReference type="ARBA" id="ARBA00022989"/>
    </source>
</evidence>
<keyword evidence="3 5" id="KW-1133">Transmembrane helix</keyword>
<dbReference type="RefSeq" id="WP_305169524.1">
    <property type="nucleotide sequence ID" value="NZ_JAUUUU010000001.1"/>
</dbReference>
<feature type="transmembrane region" description="Helical" evidence="5">
    <location>
        <begin position="225"/>
        <end position="247"/>
    </location>
</feature>